<evidence type="ECO:0000313" key="2">
    <source>
        <dbReference type="Proteomes" id="UP000789901"/>
    </source>
</evidence>
<reference evidence="1 2" key="1">
    <citation type="submission" date="2021-06" db="EMBL/GenBank/DDBJ databases">
        <authorList>
            <person name="Kallberg Y."/>
            <person name="Tangrot J."/>
            <person name="Rosling A."/>
        </authorList>
    </citation>
    <scope>NUCLEOTIDE SEQUENCE [LARGE SCALE GENOMIC DNA]</scope>
    <source>
        <strain evidence="1 2">120-4 pot B 10/14</strain>
    </source>
</reference>
<keyword evidence="2" id="KW-1185">Reference proteome</keyword>
<protein>
    <submittedName>
        <fullName evidence="1">39689_t:CDS:1</fullName>
    </submittedName>
</protein>
<evidence type="ECO:0000313" key="1">
    <source>
        <dbReference type="EMBL" id="CAG8780237.1"/>
    </source>
</evidence>
<comment type="caution">
    <text evidence="1">The sequence shown here is derived from an EMBL/GenBank/DDBJ whole genome shotgun (WGS) entry which is preliminary data.</text>
</comment>
<organism evidence="1 2">
    <name type="scientific">Gigaspora margarita</name>
    <dbReference type="NCBI Taxonomy" id="4874"/>
    <lineage>
        <taxon>Eukaryota</taxon>
        <taxon>Fungi</taxon>
        <taxon>Fungi incertae sedis</taxon>
        <taxon>Mucoromycota</taxon>
        <taxon>Glomeromycotina</taxon>
        <taxon>Glomeromycetes</taxon>
        <taxon>Diversisporales</taxon>
        <taxon>Gigasporaceae</taxon>
        <taxon>Gigaspora</taxon>
    </lineage>
</organism>
<gene>
    <name evidence="1" type="ORF">GMARGA_LOCUS19622</name>
</gene>
<feature type="non-terminal residue" evidence="1">
    <location>
        <position position="1"/>
    </location>
</feature>
<proteinExistence type="predicted"/>
<name>A0ABN7VKZ5_GIGMA</name>
<accession>A0ABN7VKZ5</accession>
<dbReference type="EMBL" id="CAJVQB010016507">
    <property type="protein sequence ID" value="CAG8780237.1"/>
    <property type="molecule type" value="Genomic_DNA"/>
</dbReference>
<sequence>GKYEIVANNQEKMLNSLMNQPQSKVVLDRLFKEERATKVRSSLAQIYELIKCIQNTWFQNILSEITEEEWYMIIGSLKVKTAFGISDITYNLIKNASPTTQSIF</sequence>
<dbReference type="Proteomes" id="UP000789901">
    <property type="component" value="Unassembled WGS sequence"/>
</dbReference>